<proteinExistence type="predicted"/>
<evidence type="ECO:0000313" key="4">
    <source>
        <dbReference type="EMBL" id="GBG72765.1"/>
    </source>
</evidence>
<dbReference type="OrthoDB" id="8954335at2759"/>
<reference evidence="4 5" key="1">
    <citation type="journal article" date="2018" name="Cell">
        <title>The Chara Genome: Secondary Complexity and Implications for Plant Terrestrialization.</title>
        <authorList>
            <person name="Nishiyama T."/>
            <person name="Sakayama H."/>
            <person name="Vries J.D."/>
            <person name="Buschmann H."/>
            <person name="Saint-Marcoux D."/>
            <person name="Ullrich K.K."/>
            <person name="Haas F.B."/>
            <person name="Vanderstraeten L."/>
            <person name="Becker D."/>
            <person name="Lang D."/>
            <person name="Vosolsobe S."/>
            <person name="Rombauts S."/>
            <person name="Wilhelmsson P.K.I."/>
            <person name="Janitza P."/>
            <person name="Kern R."/>
            <person name="Heyl A."/>
            <person name="Rumpler F."/>
            <person name="Villalobos L.I.A.C."/>
            <person name="Clay J.M."/>
            <person name="Skokan R."/>
            <person name="Toyoda A."/>
            <person name="Suzuki Y."/>
            <person name="Kagoshima H."/>
            <person name="Schijlen E."/>
            <person name="Tajeshwar N."/>
            <person name="Catarino B."/>
            <person name="Hetherington A.J."/>
            <person name="Saltykova A."/>
            <person name="Bonnot C."/>
            <person name="Breuninger H."/>
            <person name="Symeonidi A."/>
            <person name="Radhakrishnan G.V."/>
            <person name="Van Nieuwerburgh F."/>
            <person name="Deforce D."/>
            <person name="Chang C."/>
            <person name="Karol K.G."/>
            <person name="Hedrich R."/>
            <person name="Ulvskov P."/>
            <person name="Glockner G."/>
            <person name="Delwiche C.F."/>
            <person name="Petrasek J."/>
            <person name="Van de Peer Y."/>
            <person name="Friml J."/>
            <person name="Beilby M."/>
            <person name="Dolan L."/>
            <person name="Kohara Y."/>
            <person name="Sugano S."/>
            <person name="Fujiyama A."/>
            <person name="Delaux P.-M."/>
            <person name="Quint M."/>
            <person name="TheiBen G."/>
            <person name="Hagemann M."/>
            <person name="Harholt J."/>
            <person name="Dunand C."/>
            <person name="Zachgo S."/>
            <person name="Langdale J."/>
            <person name="Maumus F."/>
            <person name="Straeten D.V.D."/>
            <person name="Gould S.B."/>
            <person name="Rensing S.A."/>
        </authorList>
    </citation>
    <scope>NUCLEOTIDE SEQUENCE [LARGE SCALE GENOMIC DNA]</scope>
    <source>
        <strain evidence="4 5">S276</strain>
    </source>
</reference>
<dbReference type="Pfam" id="PF26633">
    <property type="entry name" value="DUF8206"/>
    <property type="match status" value="1"/>
</dbReference>
<feature type="compositionally biased region" description="Low complexity" evidence="2">
    <location>
        <begin position="1398"/>
        <end position="1408"/>
    </location>
</feature>
<dbReference type="PROSITE" id="PS00675">
    <property type="entry name" value="SIGMA54_INTERACT_1"/>
    <property type="match status" value="1"/>
</dbReference>
<feature type="region of interest" description="Disordered" evidence="2">
    <location>
        <begin position="1557"/>
        <end position="1593"/>
    </location>
</feature>
<evidence type="ECO:0000256" key="2">
    <source>
        <dbReference type="SAM" id="MobiDB-lite"/>
    </source>
</evidence>
<feature type="region of interest" description="Disordered" evidence="2">
    <location>
        <begin position="465"/>
        <end position="545"/>
    </location>
</feature>
<organism evidence="4 5">
    <name type="scientific">Chara braunii</name>
    <name type="common">Braun's stonewort</name>
    <dbReference type="NCBI Taxonomy" id="69332"/>
    <lineage>
        <taxon>Eukaryota</taxon>
        <taxon>Viridiplantae</taxon>
        <taxon>Streptophyta</taxon>
        <taxon>Charophyceae</taxon>
        <taxon>Charales</taxon>
        <taxon>Characeae</taxon>
        <taxon>Chara</taxon>
    </lineage>
</organism>
<sequence>MTIKLSAGLAGLRRACVGHGYNARTASFCPTPVLRWEENSLQGNCCPVLARDHRVLRAEHTFDDSYTARFKLLGVDPQLQLDVLADAAHHVEGSLGDFLLNADDPSTGSSSSSSKADVKATLLCQVIVKKEQLNPEYSRKDSGSNSLRRVINLDLAALEREGTTHFVSAILYGVTVAASLSWSCSQRLSDGGGSDLRSTNIRDEEAEAMKARLHARLMELEESLSVAPPSPDESGNSILRLWRDSTKEEGFRVRIFSDLTNTTSGNNILSDQDEQEGFDKLETLLQSAWTIRWHNLDLDTDLGAQVQPVAVFLSPVRSLVHARREWSSGGKPLAAVVVQREMGEELWRAIRDVRSKRGRHEVLDEIADKFGRDARAFVDRMSAFIREKETLAKDLKRLGIELICRVNEEDEQEVTMEIVSKHKQDAVHILVHRPAAAGSCQNLQDRSWDSNLDLLKRLAKRSNCSSSAGKEKEAEGEEGQEEGEGEAEEGEGEEAEEAEEGGESSGSLISCIEERTLGHSSRRRLEMQKGKGDDVSLLSGSSSSRSEMGRHLFFYVVQVGSTAATAVYQQQPGERRSSRPTGGCSGLVLESSAADNRRSIGAGGPSSGGRRDASNSGGPPHGAGATGTTGCLLSAEAAGAVIQFFEEGRLIIPDVMAHEERIAELCLVRFHVGKMEKGVAMTNSVGGPNKSAALRIRCPGSVYGRCSSSVRDWHCGRCAGKVEYGYDGYGYCDCGRGRIDSLEYRCRHSLHGEKYLRFRPEDDLSSELDTLKKKEELNILLLGETGVGKSTFINAFANYLTHDTLDDALEDPITLIPSTFTVCRDGEFDECTVKIGKEDQNEGGEGGKSSTQSCKAYKFHYGDRMVRLIDTPGIGDTRGIEQDKKNFDNILHFLGYHTQLHGICILLKPNNARLTVMFRFCILELLSHLHKSAKDNIAFVFTNARSTFYRPGDTMPPLRTMLKKICEAPPYVDIPISKSTIFCLDNESFRFMAALKQGLEFEKDQRADFSQSWTVSVNECRRLMDYVATRAPHKVQDTVSVNEARRLILRLSKPLGDTTRNIQLNLKIMNEKMKDIDFSAKHISDLKKQLMVPAVDLEYVALTQPHTVCTSPRCRDTVVSCNQTKYDYKTRCHRPCYLENVEVNIVNNTDLKNCGAMDPTGTCRHCGCNWDAHMHVLTETRHVTINIQDKGVAEQIKTKEQAKEALLRTVEIMKRRAAQLQEEERVISKTSAKFARFLKCNAITAYNDALLDYLNHLIEEERNLKLEGANNAEILNGLVRMRDTYECEMKIINETGADADSSSASPASSGLAASSASPEDIQQMVQNLFQLEINGKMIKQMMEEMNRAVQASHFTYSETTVRTPKRFPFFSSAATSTQQQRGGTTKYSFGQSGRIHGQQQQQQQQQQYHHYQGLLRGQQLEVAPAIAHGLLSDLDFRQAQLMNRHDPAQARRGGPPGRVSASEFGFPPSSSHDAHLYDHHLLAFGDGSRSDNDNGMAICSRNGYAVGGDAAGNGNGYGWSRAAMDAAVRVDGISASLDGIPPSGGLDSLQSFKMTAYDDGRPYPRTGGGGDCREGYPEDGCSGGHEKAPQEKRNGILRSVAKAVVSWLL</sequence>
<dbReference type="Gene3D" id="3.40.50.300">
    <property type="entry name" value="P-loop containing nucleotide triphosphate hydrolases"/>
    <property type="match status" value="1"/>
</dbReference>
<feature type="region of interest" description="Disordered" evidence="2">
    <location>
        <begin position="568"/>
        <end position="625"/>
    </location>
</feature>
<feature type="region of interest" description="Disordered" evidence="2">
    <location>
        <begin position="1297"/>
        <end position="1316"/>
    </location>
</feature>
<feature type="compositionally biased region" description="Basic and acidic residues" evidence="2">
    <location>
        <begin position="512"/>
        <end position="534"/>
    </location>
</feature>
<feature type="compositionally biased region" description="Basic and acidic residues" evidence="2">
    <location>
        <begin position="1584"/>
        <end position="1593"/>
    </location>
</feature>
<feature type="compositionally biased region" description="Acidic residues" evidence="2">
    <location>
        <begin position="474"/>
        <end position="502"/>
    </location>
</feature>
<dbReference type="PANTHER" id="PTHR32046">
    <property type="entry name" value="G DOMAIN-CONTAINING PROTEIN"/>
    <property type="match status" value="1"/>
</dbReference>
<feature type="region of interest" description="Disordered" evidence="2">
    <location>
        <begin position="1372"/>
        <end position="1408"/>
    </location>
</feature>
<evidence type="ECO:0000313" key="5">
    <source>
        <dbReference type="Proteomes" id="UP000265515"/>
    </source>
</evidence>
<dbReference type="Gramene" id="GBG72765">
    <property type="protein sequence ID" value="GBG72765"/>
    <property type="gene ID" value="CBR_g12333"/>
</dbReference>
<comment type="caution">
    <text evidence="4">The sequence shown here is derived from an EMBL/GenBank/DDBJ whole genome shotgun (WGS) entry which is preliminary data.</text>
</comment>
<dbReference type="InterPro" id="IPR058519">
    <property type="entry name" value="DUF8206"/>
</dbReference>
<dbReference type="PANTHER" id="PTHR32046:SF11">
    <property type="entry name" value="IMMUNE-ASSOCIATED NUCLEOTIDE-BINDING PROTEIN 10-LIKE"/>
    <property type="match status" value="1"/>
</dbReference>
<dbReference type="InterPro" id="IPR027417">
    <property type="entry name" value="P-loop_NTPase"/>
</dbReference>
<keyword evidence="1" id="KW-0175">Coiled coil</keyword>
<dbReference type="Proteomes" id="UP000265515">
    <property type="component" value="Unassembled WGS sequence"/>
</dbReference>
<feature type="compositionally biased region" description="Low complexity" evidence="2">
    <location>
        <begin position="536"/>
        <end position="545"/>
    </location>
</feature>
<keyword evidence="5" id="KW-1185">Reference proteome</keyword>
<name>A0A388KRS0_CHABU</name>
<accession>A0A388KRS0</accession>
<feature type="compositionally biased region" description="Polar residues" evidence="2">
    <location>
        <begin position="1372"/>
        <end position="1391"/>
    </location>
</feature>
<feature type="domain" description="DUF8206" evidence="3">
    <location>
        <begin position="1102"/>
        <end position="1178"/>
    </location>
</feature>
<evidence type="ECO:0000259" key="3">
    <source>
        <dbReference type="Pfam" id="PF26633"/>
    </source>
</evidence>
<feature type="coiled-coil region" evidence="1">
    <location>
        <begin position="1196"/>
        <end position="1223"/>
    </location>
</feature>
<evidence type="ECO:0000256" key="1">
    <source>
        <dbReference type="SAM" id="Coils"/>
    </source>
</evidence>
<dbReference type="InterPro" id="IPR025662">
    <property type="entry name" value="Sigma_54_int_dom_ATP-bd_1"/>
</dbReference>
<dbReference type="STRING" id="69332.A0A388KRS0"/>
<dbReference type="EMBL" id="BFEA01000171">
    <property type="protein sequence ID" value="GBG72765.1"/>
    <property type="molecule type" value="Genomic_DNA"/>
</dbReference>
<dbReference type="SUPFAM" id="SSF52540">
    <property type="entry name" value="P-loop containing nucleoside triphosphate hydrolases"/>
    <property type="match status" value="1"/>
</dbReference>
<gene>
    <name evidence="4" type="ORF">CBR_g12333</name>
</gene>
<protein>
    <recommendedName>
        <fullName evidence="3">DUF8206 domain-containing protein</fullName>
    </recommendedName>
</protein>